<dbReference type="InterPro" id="IPR023828">
    <property type="entry name" value="Peptidase_S8_Ser-AS"/>
</dbReference>
<comment type="subcellular location">
    <subcellularLocation>
        <location evidence="1">Secreted</location>
    </subcellularLocation>
</comment>
<evidence type="ECO:0000256" key="8">
    <source>
        <dbReference type="ARBA" id="ARBA00023145"/>
    </source>
</evidence>
<comment type="similarity">
    <text evidence="2 9 10">Belongs to the peptidase S8 family.</text>
</comment>
<dbReference type="InterPro" id="IPR050131">
    <property type="entry name" value="Peptidase_S8_subtilisin-like"/>
</dbReference>
<dbReference type="FunFam" id="3.40.50.200:FF:000022">
    <property type="entry name" value="Extracellular protease"/>
    <property type="match status" value="1"/>
</dbReference>
<dbReference type="GO" id="GO:0006508">
    <property type="term" value="P:proteolysis"/>
    <property type="evidence" value="ECO:0007669"/>
    <property type="project" value="UniProtKB-KW"/>
</dbReference>
<sequence>MDDQPACRFRHSHTQRTPMSFTTHPSARGVARTALSLGTAATLVATLGAPASFAAPAQANSAERAKAHTTISSLSSAQQKAGFNRFVITYTDSALNAGGINWASPAGTQVATWNDALYQGLTSEVKSVDDLFKIKTNYVRTTAQKATVVTLSSKLTAEQAEKYMAALSSNPSVASVEPDLLRRSTARTRTATASKVAQVAQAAQASNQVVAPNDTLYPQQWNLHGTKGLAAPEAWKTTQGAGVTVAVIDSGIVKHPDLDANVLPGYDFITEPSIARDGNGRDSDPTDQGNWEEAGVCDADAEASESNWHGTHVAGSIAAIMNNKRGIVGVAPSTKILPVRALGMCGGYDSDIADAMVWAAGGTVEGVPANSNPAKIINLSLGGEGTCPATYSKAIAEVNKRGAILVVAAGNDGQDTSKVAPANCGGSIVVGATDQNGKRSDFSNYGKIVDVSAPGSNIMSTVDLGTTVSTGAGYTEYDGTSMAAPQVAGVIALMKSVDPSLNAERAKQILKQSSKPLTCDVNGCGSGIVNAASALAMVQGKKDPNPQAKPWPKRAPKHPTRAARVGYVTNPAVNHNPPFLITAHGLIPGQ</sequence>
<name>D2NR47_ROTMD</name>
<feature type="region of interest" description="Disordered" evidence="11">
    <location>
        <begin position="273"/>
        <end position="292"/>
    </location>
</feature>
<dbReference type="InterPro" id="IPR034176">
    <property type="entry name" value="Peptidases_S8_13"/>
</dbReference>
<gene>
    <name evidence="13" type="ordered locus">RMDY18_02910</name>
</gene>
<dbReference type="CDD" id="cd07496">
    <property type="entry name" value="Peptidases_S8_13"/>
    <property type="match status" value="1"/>
</dbReference>
<evidence type="ECO:0000313" key="14">
    <source>
        <dbReference type="Proteomes" id="UP000001883"/>
    </source>
</evidence>
<dbReference type="STRING" id="680646.RMDY18_02910"/>
<dbReference type="AlphaFoldDB" id="D2NR47"/>
<reference evidence="14" key="1">
    <citation type="submission" date="2009-07" db="EMBL/GenBank/DDBJ databases">
        <title>Complete genome sequence of Rothia mucilaginosa DJ.</title>
        <authorList>
            <person name="Yamane K."/>
            <person name="Nambu T."/>
            <person name="Mashimo C."/>
            <person name="Sugimori C."/>
            <person name="Yamanaka T."/>
            <person name="Leung K."/>
            <person name="Fukushima H."/>
        </authorList>
    </citation>
    <scope>NUCLEOTIDE SEQUENCE [LARGE SCALE GENOMIC DNA]</scope>
    <source>
        <strain evidence="14">DY-18</strain>
    </source>
</reference>
<dbReference type="PROSITE" id="PS00138">
    <property type="entry name" value="SUBTILASE_SER"/>
    <property type="match status" value="1"/>
</dbReference>
<evidence type="ECO:0000256" key="7">
    <source>
        <dbReference type="ARBA" id="ARBA00022825"/>
    </source>
</evidence>
<dbReference type="PROSITE" id="PS51892">
    <property type="entry name" value="SUBTILASE"/>
    <property type="match status" value="1"/>
</dbReference>
<keyword evidence="14" id="KW-1185">Reference proteome</keyword>
<evidence type="ECO:0000256" key="3">
    <source>
        <dbReference type="ARBA" id="ARBA00022525"/>
    </source>
</evidence>
<proteinExistence type="inferred from homology"/>
<dbReference type="Proteomes" id="UP000001883">
    <property type="component" value="Chromosome"/>
</dbReference>
<keyword evidence="7 9" id="KW-0720">Serine protease</keyword>
<organism evidence="13 14">
    <name type="scientific">Rothia mucilaginosa (strain DY-18)</name>
    <name type="common">Stomatococcus mucilaginosus</name>
    <dbReference type="NCBI Taxonomy" id="680646"/>
    <lineage>
        <taxon>Bacteria</taxon>
        <taxon>Bacillati</taxon>
        <taxon>Actinomycetota</taxon>
        <taxon>Actinomycetes</taxon>
        <taxon>Micrococcales</taxon>
        <taxon>Micrococcaceae</taxon>
        <taxon>Rothia</taxon>
    </lineage>
</organism>
<dbReference type="InterPro" id="IPR022398">
    <property type="entry name" value="Peptidase_S8_His-AS"/>
</dbReference>
<evidence type="ECO:0000256" key="9">
    <source>
        <dbReference type="PROSITE-ProRule" id="PRU01240"/>
    </source>
</evidence>
<evidence type="ECO:0000256" key="11">
    <source>
        <dbReference type="SAM" id="MobiDB-lite"/>
    </source>
</evidence>
<dbReference type="GO" id="GO:0004252">
    <property type="term" value="F:serine-type endopeptidase activity"/>
    <property type="evidence" value="ECO:0007669"/>
    <property type="project" value="UniProtKB-UniRule"/>
</dbReference>
<feature type="domain" description="Peptidase S8/S53" evidence="12">
    <location>
        <begin position="240"/>
        <end position="515"/>
    </location>
</feature>
<dbReference type="Gene3D" id="3.40.50.200">
    <property type="entry name" value="Peptidase S8/S53 domain"/>
    <property type="match status" value="1"/>
</dbReference>
<dbReference type="SUPFAM" id="SSF52743">
    <property type="entry name" value="Subtilisin-like"/>
    <property type="match status" value="1"/>
</dbReference>
<dbReference type="HOGENOM" id="CLU_011263_8_2_11"/>
<dbReference type="InterPro" id="IPR000209">
    <property type="entry name" value="Peptidase_S8/S53_dom"/>
</dbReference>
<reference evidence="13 14" key="3">
    <citation type="journal article" date="2010" name="Sequencing">
        <title>Complete Genome Sequence of Rothia mucilaginosa DY-18: A Clinical Isolate with Dense Meshwork-Like Structures from a Persistent Apical Periodontitis Lesion.</title>
        <authorList>
            <person name="Yamane K."/>
            <person name="Nambu T."/>
            <person name="Yamanaka T."/>
            <person name="Mashimo C."/>
            <person name="Sugimori C."/>
            <person name="Leung K.-P."/>
            <person name="Fukushima H."/>
        </authorList>
    </citation>
    <scope>NUCLEOTIDE SEQUENCE [LARGE SCALE GENOMIC DNA]</scope>
    <source>
        <strain evidence="13 14">DY-18</strain>
    </source>
</reference>
<evidence type="ECO:0000256" key="6">
    <source>
        <dbReference type="ARBA" id="ARBA00022801"/>
    </source>
</evidence>
<keyword evidence="3" id="KW-0964">Secreted</keyword>
<keyword evidence="8" id="KW-0865">Zymogen</keyword>
<dbReference type="EMBL" id="AP011540">
    <property type="protein sequence ID" value="BAI64123.1"/>
    <property type="molecule type" value="Genomic_DNA"/>
</dbReference>
<feature type="active site" description="Charge relay system" evidence="9">
    <location>
        <position position="481"/>
    </location>
</feature>
<feature type="active site" description="Charge relay system" evidence="9">
    <location>
        <position position="309"/>
    </location>
</feature>
<keyword evidence="6 9" id="KW-0378">Hydrolase</keyword>
<dbReference type="GO" id="GO:0005576">
    <property type="term" value="C:extracellular region"/>
    <property type="evidence" value="ECO:0007669"/>
    <property type="project" value="UniProtKB-SubCell"/>
</dbReference>
<dbReference type="PRINTS" id="PR00723">
    <property type="entry name" value="SUBTILISIN"/>
</dbReference>
<dbReference type="KEGG" id="rmu:RMDY18_02910"/>
<evidence type="ECO:0000256" key="1">
    <source>
        <dbReference type="ARBA" id="ARBA00004613"/>
    </source>
</evidence>
<reference evidence="13 14" key="2">
    <citation type="journal article" date="2010" name="J Osaka Dent Univ">
        <title>Isolation and identification of Rothia mucilaginosa from persistent apical periodontitis lesions.</title>
        <authorList>
            <person name="Yamane K."/>
            <person name="Yoshida M."/>
            <person name="Fujihira T."/>
            <person name="Baba T."/>
            <person name="Tsuji N."/>
            <person name="Hayashi H."/>
            <person name="Sugimori C."/>
            <person name="Yamanaka T."/>
            <person name="Mashimo C."/>
            <person name="Nambu T."/>
            <person name="Kawai H."/>
            <person name="Fukushima H."/>
        </authorList>
    </citation>
    <scope>NUCLEOTIDE SEQUENCE [LARGE SCALE GENOMIC DNA]</scope>
    <source>
        <strain evidence="13 14">DY-18</strain>
    </source>
</reference>
<dbReference type="InterPro" id="IPR023827">
    <property type="entry name" value="Peptidase_S8_Asp-AS"/>
</dbReference>
<keyword evidence="4 9" id="KW-0645">Protease</keyword>
<dbReference type="InterPro" id="IPR036852">
    <property type="entry name" value="Peptidase_S8/S53_dom_sf"/>
</dbReference>
<dbReference type="PROSITE" id="PS00136">
    <property type="entry name" value="SUBTILASE_ASP"/>
    <property type="match status" value="1"/>
</dbReference>
<protein>
    <submittedName>
        <fullName evidence="13">Subtilisin-like serine protease</fullName>
    </submittedName>
</protein>
<evidence type="ECO:0000256" key="4">
    <source>
        <dbReference type="ARBA" id="ARBA00022670"/>
    </source>
</evidence>
<evidence type="ECO:0000256" key="5">
    <source>
        <dbReference type="ARBA" id="ARBA00022729"/>
    </source>
</evidence>
<evidence type="ECO:0000256" key="10">
    <source>
        <dbReference type="RuleBase" id="RU003355"/>
    </source>
</evidence>
<accession>D2NR47</accession>
<evidence type="ECO:0000259" key="12">
    <source>
        <dbReference type="Pfam" id="PF00082"/>
    </source>
</evidence>
<dbReference type="PANTHER" id="PTHR43806:SF11">
    <property type="entry name" value="CEREVISIN-RELATED"/>
    <property type="match status" value="1"/>
</dbReference>
<evidence type="ECO:0000313" key="13">
    <source>
        <dbReference type="EMBL" id="BAI64123.1"/>
    </source>
</evidence>
<feature type="active site" description="Charge relay system" evidence="9">
    <location>
        <position position="249"/>
    </location>
</feature>
<keyword evidence="5" id="KW-0732">Signal</keyword>
<evidence type="ECO:0000256" key="2">
    <source>
        <dbReference type="ARBA" id="ARBA00011073"/>
    </source>
</evidence>
<dbReference type="PANTHER" id="PTHR43806">
    <property type="entry name" value="PEPTIDASE S8"/>
    <property type="match status" value="1"/>
</dbReference>
<feature type="compositionally biased region" description="Basic residues" evidence="11">
    <location>
        <begin position="551"/>
        <end position="560"/>
    </location>
</feature>
<dbReference type="PROSITE" id="PS00137">
    <property type="entry name" value="SUBTILASE_HIS"/>
    <property type="match status" value="1"/>
</dbReference>
<dbReference type="InterPro" id="IPR015500">
    <property type="entry name" value="Peptidase_S8_subtilisin-rel"/>
</dbReference>
<feature type="region of interest" description="Disordered" evidence="11">
    <location>
        <begin position="540"/>
        <end position="560"/>
    </location>
</feature>
<dbReference type="eggNOG" id="COG1404">
    <property type="taxonomic scope" value="Bacteria"/>
</dbReference>
<dbReference type="Pfam" id="PF00082">
    <property type="entry name" value="Peptidase_S8"/>
    <property type="match status" value="1"/>
</dbReference>